<dbReference type="AlphaFoldDB" id="A0A3S1CCG0"/>
<keyword evidence="2" id="KW-1185">Reference proteome</keyword>
<proteinExistence type="predicted"/>
<evidence type="ECO:0000313" key="1">
    <source>
        <dbReference type="EMBL" id="RUT00787.1"/>
    </source>
</evidence>
<comment type="caution">
    <text evidence="1">The sequence shown here is derived from an EMBL/GenBank/DDBJ whole genome shotgun (WGS) entry which is preliminary data.</text>
</comment>
<reference evidence="1" key="1">
    <citation type="submission" date="2018-12" db="EMBL/GenBank/DDBJ databases">
        <authorList>
            <person name="Will S."/>
            <person name="Neumann-Schaal M."/>
            <person name="Henke P."/>
        </authorList>
    </citation>
    <scope>NUCLEOTIDE SEQUENCE</scope>
    <source>
        <strain evidence="1">PCC 7102</strain>
    </source>
</reference>
<protein>
    <submittedName>
        <fullName evidence="1">Uncharacterized protein</fullName>
    </submittedName>
</protein>
<reference evidence="1" key="2">
    <citation type="journal article" date="2019" name="Genome Biol. Evol.">
        <title>Day and night: Metabolic profiles and evolutionary relationships of six axenic non-marine cyanobacteria.</title>
        <authorList>
            <person name="Will S.E."/>
            <person name="Henke P."/>
            <person name="Boedeker C."/>
            <person name="Huang S."/>
            <person name="Brinkmann H."/>
            <person name="Rohde M."/>
            <person name="Jarek M."/>
            <person name="Friedl T."/>
            <person name="Seufert S."/>
            <person name="Schumacher M."/>
            <person name="Overmann J."/>
            <person name="Neumann-Schaal M."/>
            <person name="Petersen J."/>
        </authorList>
    </citation>
    <scope>NUCLEOTIDE SEQUENCE [LARGE SCALE GENOMIC DNA]</scope>
    <source>
        <strain evidence="1">PCC 7102</strain>
    </source>
</reference>
<dbReference type="EMBL" id="RSCL01000022">
    <property type="protein sequence ID" value="RUT00787.1"/>
    <property type="molecule type" value="Genomic_DNA"/>
</dbReference>
<accession>A0A3S1CCG0</accession>
<dbReference type="Proteomes" id="UP000271624">
    <property type="component" value="Unassembled WGS sequence"/>
</dbReference>
<name>A0A3S1CCG0_9CYAN</name>
<organism evidence="1 2">
    <name type="scientific">Dulcicalothrix desertica PCC 7102</name>
    <dbReference type="NCBI Taxonomy" id="232991"/>
    <lineage>
        <taxon>Bacteria</taxon>
        <taxon>Bacillati</taxon>
        <taxon>Cyanobacteriota</taxon>
        <taxon>Cyanophyceae</taxon>
        <taxon>Nostocales</taxon>
        <taxon>Calotrichaceae</taxon>
        <taxon>Dulcicalothrix</taxon>
    </lineage>
</organism>
<evidence type="ECO:0000313" key="2">
    <source>
        <dbReference type="Proteomes" id="UP000271624"/>
    </source>
</evidence>
<dbReference type="OrthoDB" id="484048at2"/>
<gene>
    <name evidence="1" type="ORF">DSM106972_071960</name>
</gene>
<dbReference type="RefSeq" id="WP_127085316.1">
    <property type="nucleotide sequence ID" value="NZ_RSCL01000022.1"/>
</dbReference>
<sequence length="151" mass="16769">MKLINKLLTIFTVCSFSFVVQLEKVLAATLTVISESAVVNKNTKEVLFTINFNKTPDFLSTDEFGRQADSFQYFIEADGKFPIWRGSPYYSELDAIVRGEEIHVAGNIRFRKALPSSSDPNSGGWGDIRGSVPYNLNGNTVSFSAPPQHIN</sequence>